<organism evidence="16 17">
    <name type="scientific">Steinernema hermaphroditum</name>
    <dbReference type="NCBI Taxonomy" id="289476"/>
    <lineage>
        <taxon>Eukaryota</taxon>
        <taxon>Metazoa</taxon>
        <taxon>Ecdysozoa</taxon>
        <taxon>Nematoda</taxon>
        <taxon>Chromadorea</taxon>
        <taxon>Rhabditida</taxon>
        <taxon>Tylenchina</taxon>
        <taxon>Panagrolaimomorpha</taxon>
        <taxon>Strongyloidoidea</taxon>
        <taxon>Steinernematidae</taxon>
        <taxon>Steinernema</taxon>
    </lineage>
</organism>
<evidence type="ECO:0000256" key="12">
    <source>
        <dbReference type="ARBA" id="ARBA00023170"/>
    </source>
</evidence>
<protein>
    <recommendedName>
        <fullName evidence="15">G-protein coupled receptors family 1 profile domain-containing protein</fullName>
    </recommendedName>
</protein>
<keyword evidence="13" id="KW-0539">Nucleus</keyword>
<evidence type="ECO:0000256" key="8">
    <source>
        <dbReference type="ARBA" id="ARBA00023015"/>
    </source>
</evidence>
<dbReference type="GO" id="GO:0006511">
    <property type="term" value="P:ubiquitin-dependent protein catabolic process"/>
    <property type="evidence" value="ECO:0007669"/>
    <property type="project" value="InterPro"/>
</dbReference>
<dbReference type="InterPro" id="IPR000536">
    <property type="entry name" value="Nucl_hrmn_rcpt_lig-bd"/>
</dbReference>
<feature type="transmembrane region" description="Helical" evidence="14">
    <location>
        <begin position="322"/>
        <end position="343"/>
    </location>
</feature>
<dbReference type="GO" id="GO:0008270">
    <property type="term" value="F:zinc ion binding"/>
    <property type="evidence" value="ECO:0007669"/>
    <property type="project" value="UniProtKB-KW"/>
</dbReference>
<dbReference type="Gene3D" id="3.30.50.10">
    <property type="entry name" value="Erythroid Transcription Factor GATA-1, subunit A"/>
    <property type="match status" value="1"/>
</dbReference>
<feature type="transmembrane region" description="Helical" evidence="14">
    <location>
        <begin position="954"/>
        <end position="976"/>
    </location>
</feature>
<evidence type="ECO:0000256" key="11">
    <source>
        <dbReference type="ARBA" id="ARBA00023163"/>
    </source>
</evidence>
<feature type="domain" description="G-protein coupled receptors family 1 profile" evidence="15">
    <location>
        <begin position="90"/>
        <end position="278"/>
    </location>
</feature>
<dbReference type="Pfam" id="PF00105">
    <property type="entry name" value="zf-C4"/>
    <property type="match status" value="1"/>
</dbReference>
<evidence type="ECO:0000256" key="9">
    <source>
        <dbReference type="ARBA" id="ARBA00023125"/>
    </source>
</evidence>
<dbReference type="Proteomes" id="UP001175271">
    <property type="component" value="Unassembled WGS sequence"/>
</dbReference>
<dbReference type="InterPro" id="IPR001628">
    <property type="entry name" value="Znf_hrmn_rcpt"/>
</dbReference>
<keyword evidence="10 14" id="KW-0472">Membrane</keyword>
<keyword evidence="7 14" id="KW-1133">Transmembrane helix</keyword>
<keyword evidence="3 14" id="KW-0812">Transmembrane</keyword>
<dbReference type="PANTHER" id="PTHR23017:SF21">
    <property type="entry name" value="7TM GPCR SERPENTINE RECEPTOR CLASS X (SRX) DOMAIN-CONTAINING PROTEIN"/>
    <property type="match status" value="1"/>
</dbReference>
<feature type="transmembrane region" description="Helical" evidence="14">
    <location>
        <begin position="243"/>
        <end position="267"/>
    </location>
</feature>
<feature type="transmembrane region" description="Helical" evidence="14">
    <location>
        <begin position="851"/>
        <end position="874"/>
    </location>
</feature>
<evidence type="ECO:0000256" key="14">
    <source>
        <dbReference type="SAM" id="Phobius"/>
    </source>
</evidence>
<evidence type="ECO:0000256" key="6">
    <source>
        <dbReference type="ARBA" id="ARBA00022833"/>
    </source>
</evidence>
<dbReference type="InterPro" id="IPR001232">
    <property type="entry name" value="SKP1-like"/>
</dbReference>
<feature type="transmembrane region" description="Helical" evidence="14">
    <location>
        <begin position="1179"/>
        <end position="1199"/>
    </location>
</feature>
<feature type="transmembrane region" description="Helical" evidence="14">
    <location>
        <begin position="734"/>
        <end position="754"/>
    </location>
</feature>
<evidence type="ECO:0000259" key="15">
    <source>
        <dbReference type="PROSITE" id="PS50262"/>
    </source>
</evidence>
<dbReference type="SMART" id="SM00512">
    <property type="entry name" value="Skp1"/>
    <property type="match status" value="1"/>
</dbReference>
<evidence type="ECO:0000256" key="1">
    <source>
        <dbReference type="ARBA" id="ARBA00004370"/>
    </source>
</evidence>
<comment type="caution">
    <text evidence="16">The sequence shown here is derived from an EMBL/GenBank/DDBJ whole genome shotgun (WGS) entry which is preliminary data.</text>
</comment>
<dbReference type="PANTHER" id="PTHR23017">
    <property type="entry name" value="SERPENTINE RECEPTOR, CLASS X"/>
    <property type="match status" value="1"/>
</dbReference>
<dbReference type="InterPro" id="IPR017452">
    <property type="entry name" value="GPCR_Rhodpsn_7TM"/>
</dbReference>
<evidence type="ECO:0000313" key="16">
    <source>
        <dbReference type="EMBL" id="KAK0412408.1"/>
    </source>
</evidence>
<dbReference type="Pfam" id="PF10328">
    <property type="entry name" value="7TM_GPCR_Srx"/>
    <property type="match status" value="3"/>
</dbReference>
<evidence type="ECO:0000256" key="2">
    <source>
        <dbReference type="ARBA" id="ARBA00009993"/>
    </source>
</evidence>
<gene>
    <name evidence="16" type="ORF">QR680_006195</name>
</gene>
<dbReference type="Pfam" id="PF03931">
    <property type="entry name" value="Skp1_POZ"/>
    <property type="match status" value="1"/>
</dbReference>
<evidence type="ECO:0000256" key="5">
    <source>
        <dbReference type="ARBA" id="ARBA00022771"/>
    </source>
</evidence>
<feature type="transmembrane region" description="Helical" evidence="14">
    <location>
        <begin position="1211"/>
        <end position="1227"/>
    </location>
</feature>
<keyword evidence="5" id="KW-0863">Zinc-finger</keyword>
<feature type="transmembrane region" description="Helical" evidence="14">
    <location>
        <begin position="1133"/>
        <end position="1158"/>
    </location>
</feature>
<keyword evidence="6" id="KW-0862">Zinc</keyword>
<dbReference type="Gene3D" id="1.20.1070.10">
    <property type="entry name" value="Rhodopsin 7-helix transmembrane proteins"/>
    <property type="match status" value="2"/>
</dbReference>
<evidence type="ECO:0000256" key="13">
    <source>
        <dbReference type="ARBA" id="ARBA00023242"/>
    </source>
</evidence>
<accession>A0AA39HWU9</accession>
<feature type="transmembrane region" description="Helical" evidence="14">
    <location>
        <begin position="74"/>
        <end position="99"/>
    </location>
</feature>
<dbReference type="CDD" id="cd00637">
    <property type="entry name" value="7tm_classA_rhodopsin-like"/>
    <property type="match status" value="1"/>
</dbReference>
<feature type="transmembrane region" description="Helical" evidence="14">
    <location>
        <begin position="288"/>
        <end position="310"/>
    </location>
</feature>
<dbReference type="SUPFAM" id="SSF57716">
    <property type="entry name" value="Glucocorticoid receptor-like (DNA-binding domain)"/>
    <property type="match status" value="1"/>
</dbReference>
<keyword evidence="12" id="KW-0675">Receptor</keyword>
<dbReference type="SUPFAM" id="SSF54695">
    <property type="entry name" value="POZ domain"/>
    <property type="match status" value="1"/>
</dbReference>
<dbReference type="InterPro" id="IPR013088">
    <property type="entry name" value="Znf_NHR/GATA"/>
</dbReference>
<dbReference type="GO" id="GO:0016020">
    <property type="term" value="C:membrane"/>
    <property type="evidence" value="ECO:0007669"/>
    <property type="project" value="UniProtKB-SubCell"/>
</dbReference>
<dbReference type="SUPFAM" id="SSF48508">
    <property type="entry name" value="Nuclear receptor ligand-binding domain"/>
    <property type="match status" value="1"/>
</dbReference>
<dbReference type="InterPro" id="IPR019430">
    <property type="entry name" value="7TM_GPCR_serpentine_rcpt_Srx"/>
</dbReference>
<dbReference type="SUPFAM" id="SSF81321">
    <property type="entry name" value="Family A G protein-coupled receptor-like"/>
    <property type="match status" value="2"/>
</dbReference>
<dbReference type="InterPro" id="IPR035500">
    <property type="entry name" value="NHR-like_dom_sf"/>
</dbReference>
<evidence type="ECO:0000256" key="7">
    <source>
        <dbReference type="ARBA" id="ARBA00022989"/>
    </source>
</evidence>
<dbReference type="InterPro" id="IPR011333">
    <property type="entry name" value="SKP1/BTB/POZ_sf"/>
</dbReference>
<feature type="transmembrane region" description="Helical" evidence="14">
    <location>
        <begin position="192"/>
        <end position="211"/>
    </location>
</feature>
<feature type="transmembrane region" description="Helical" evidence="14">
    <location>
        <begin position="906"/>
        <end position="933"/>
    </location>
</feature>
<evidence type="ECO:0000313" key="17">
    <source>
        <dbReference type="Proteomes" id="UP001175271"/>
    </source>
</evidence>
<keyword evidence="8" id="KW-0805">Transcription regulation</keyword>
<feature type="transmembrane region" description="Helical" evidence="14">
    <location>
        <begin position="1032"/>
        <end position="1054"/>
    </location>
</feature>
<sequence>MASVMMYNSTLSSVLNDSLFVDVENFTLTENFTSFLPPRFSVKPRILPGIVRGNHSVELDHTDQLRATNDTEHYIVGFVMIIMAMLGIVANGILIHSVLRTSVFGRFYGRLLLHRSMAEVVSCLIIATFFTPYVMISSSISDSLNIAFTTMFAFSLSTTYLIHFLVAVNRFCAVYFPIYYNRSSQALWKQAAGHLLVAVLAGIVTSLSFFFKCSQFVFSRRRYDILALGCDYSDHEFSETKRMITIVVIIWGSCAFAALSVDLLTLGRVILYTTIMKSTVSLSYRQNLRFFLQSFSLNIVICSGVVTTHVLSDHFDSSFTRFWFSLFHVMLGFILNGVIPVLFNSALRDMWRRRNATIVSVASKMRAALSTTEKICFNDKKCVFGRELYKCRLCRFEKCLKVGMNKKGIKALVKDEIPKTSPDLKIVKASQISTERDTLISTLNKLLYVEEKIAHLRYSTYFPYSTSKGVLDYFNDACAISNTRKHQVLARFAKPEAFLLFNEEMASSGHKFWMYLDLVLAIEYYKTMEIMSRLSRLDQIALLKGTLRQVASFHAAYDAYIRGHTDLVEPNDFVPFSHPHFRQVAIATRNILLFRGEAFDRWHSKSCVRVCAQVKPTLDKIVLLKSIIALNPNAPNLSVYGQEVVAKERLKSTNMLMSLIRVERGGDEWISYFSRFLRIAIQLASEAAMEVLSLLDIEEFATNESFFVTLPYIAAEEVEWTLEYSPLQDRSDPIVSFCMLSLSLVSIAANGYLISLAKKMKIFGYFFGHALVHRSFVESTNSVISMTFFATYIAAAYQIPIWLNITLSTIYAFNLSSSYMLHLIISLNRCVAVCAPLSYDRIFDRRRSAIVASSIATGFGGIVSLISLCCNQIVFSRHKYDIQAIGCDCPVDDAIAESTLDRTNQLLYAVVLSWCICTFSALAVDLVTLVWLTMFTKPLKKHTNHERVGRNLRFFLQTFILNLVVCSGVAATHVVADNFDSNIARFWLANFQVMLGFLINGSFFESLNALIAFVFFSSYIYFIYQVPSSANIALTAIFTLNLSATYSLHLITSANRCFAVFLPMRYDGVFEKKRSIRVCIAAIAALACAITSITFFYPCSQFVFSRHHYDIMPLGCNDMESFSFEDTKKSLGVLVYIWCALTCTALAIDVVTLVRLFVVSKSPTTTNRNFKTFYRNVRFFLQTFLVNIVVCAGVVATQVATEHFSNSFHRFWFAHFQVLFGFLLNGLPPEQTMASETVKLASSDGKEFEVQNKDFQKANLLKTMMADLGFDEDALPEEAIPMPSVNADALETIVDWLRMHEEEEPRSEEDRQTHRFNRNVSKEDTELLDKQFPRSKLAAVINAAYYLEMPDLIDTLVKKLR</sequence>
<feature type="transmembrane region" description="Helical" evidence="14">
    <location>
        <begin position="819"/>
        <end position="839"/>
    </location>
</feature>
<evidence type="ECO:0000256" key="10">
    <source>
        <dbReference type="ARBA" id="ARBA00023136"/>
    </source>
</evidence>
<keyword evidence="9" id="KW-0238">DNA-binding</keyword>
<feature type="transmembrane region" description="Helical" evidence="14">
    <location>
        <begin position="1075"/>
        <end position="1097"/>
    </location>
</feature>
<dbReference type="PROSITE" id="PS50262">
    <property type="entry name" value="G_PROTEIN_RECEP_F1_2"/>
    <property type="match status" value="1"/>
</dbReference>
<evidence type="ECO:0000256" key="3">
    <source>
        <dbReference type="ARBA" id="ARBA00022692"/>
    </source>
</evidence>
<keyword evidence="11" id="KW-0804">Transcription</keyword>
<comment type="subcellular location">
    <subcellularLocation>
        <location evidence="1">Membrane</location>
    </subcellularLocation>
</comment>
<dbReference type="SMART" id="SM00430">
    <property type="entry name" value="HOLI"/>
    <property type="match status" value="1"/>
</dbReference>
<feature type="transmembrane region" description="Helical" evidence="14">
    <location>
        <begin position="789"/>
        <end position="813"/>
    </location>
</feature>
<dbReference type="InterPro" id="IPR016073">
    <property type="entry name" value="Skp1_comp_POZ"/>
</dbReference>
<feature type="transmembrane region" description="Helical" evidence="14">
    <location>
        <begin position="120"/>
        <end position="140"/>
    </location>
</feature>
<comment type="similarity">
    <text evidence="2">Belongs to the SKP1 family.</text>
</comment>
<keyword evidence="4" id="KW-0479">Metal-binding</keyword>
<dbReference type="Gene3D" id="3.30.710.10">
    <property type="entry name" value="Potassium Channel Kv1.1, Chain A"/>
    <property type="match status" value="1"/>
</dbReference>
<dbReference type="Gene3D" id="1.10.565.10">
    <property type="entry name" value="Retinoid X Receptor"/>
    <property type="match status" value="1"/>
</dbReference>
<dbReference type="EMBL" id="JAUCMV010000003">
    <property type="protein sequence ID" value="KAK0412408.1"/>
    <property type="molecule type" value="Genomic_DNA"/>
</dbReference>
<dbReference type="SMART" id="SM00399">
    <property type="entry name" value="ZnF_C4"/>
    <property type="match status" value="1"/>
</dbReference>
<name>A0AA39HWU9_9BILA</name>
<proteinExistence type="inferred from homology"/>
<dbReference type="GO" id="GO:0003700">
    <property type="term" value="F:DNA-binding transcription factor activity"/>
    <property type="evidence" value="ECO:0007669"/>
    <property type="project" value="InterPro"/>
</dbReference>
<dbReference type="GO" id="GO:0043565">
    <property type="term" value="F:sequence-specific DNA binding"/>
    <property type="evidence" value="ECO:0007669"/>
    <property type="project" value="InterPro"/>
</dbReference>
<reference evidence="16" key="1">
    <citation type="submission" date="2023-06" db="EMBL/GenBank/DDBJ databases">
        <title>Genomic analysis of the entomopathogenic nematode Steinernema hermaphroditum.</title>
        <authorList>
            <person name="Schwarz E.M."/>
            <person name="Heppert J.K."/>
            <person name="Baniya A."/>
            <person name="Schwartz H.T."/>
            <person name="Tan C.-H."/>
            <person name="Antoshechkin I."/>
            <person name="Sternberg P.W."/>
            <person name="Goodrich-Blair H."/>
            <person name="Dillman A.R."/>
        </authorList>
    </citation>
    <scope>NUCLEOTIDE SEQUENCE</scope>
    <source>
        <strain evidence="16">PS9179</strain>
        <tissue evidence="16">Whole animal</tissue>
    </source>
</reference>
<keyword evidence="17" id="KW-1185">Reference proteome</keyword>
<evidence type="ECO:0000256" key="4">
    <source>
        <dbReference type="ARBA" id="ARBA00022723"/>
    </source>
</evidence>